<dbReference type="InterPro" id="IPR032048">
    <property type="entry name" value="TGase_elicitor"/>
</dbReference>
<reference evidence="2" key="1">
    <citation type="submission" date="2024-01" db="EMBL/GenBank/DDBJ databases">
        <authorList>
            <person name="Webb A."/>
        </authorList>
    </citation>
    <scope>NUCLEOTIDE SEQUENCE</scope>
    <source>
        <strain evidence="2">Pm1</strain>
    </source>
</reference>
<sequence>MVHWPLVYGVAAAVYAGHQVQAVPIENDKSDVYAEIVIMNEAFPGVGTYLSSKSHPTEESSFTSSAVTNPIEAPVPELFDPAQVQPAVLGRRRLEGTKSHDMMKLEKFFGLDLETDITVLPTRCQLDPVPWPSSYWPTYMDSVNYRWKTNQPSPAEKYANAFGHDAKALMDKISFKDGVDKHKHRKKCLHKRDCKELKDGSECGKRYGQKTGYCIPNWFGICHAWASAAILEPEPRCVVVHNGTKFEPYDIKALLTVTYDGARIPTIFLGSRFNGNDVTSNITDEYGRFTDDRRRDISPGFFHIAVTNIMGRFNSSFVIDHTAGNAVWNQPVRGYEIVRLAWTTPDAAAKKYFNVDKYPFNDAATKIAVVTTRFYWVVESGENGPLCSTGRIDKFTTKVDYDYVLETDETYQILGGEWLSGSKANHIDFMWIPARKPTNTTVTAFGMVYSEVEQLIIESTRPGCESLPVTNSTAVDHSSQGGASSASAASSGSAADEPTPGASSNSLTSSSDSDDLTGSASDDLTGSASDDLPRSASDDLLGSASDDLPRSASGESSRLAPAGNATQPVSAGMTAAPADNTTEPVPAGTPAAPAGTTTEPVPAGTSAAPAGNTTSPAKAIAAMIDSLPAS</sequence>
<dbReference type="GO" id="GO:0016755">
    <property type="term" value="F:aminoacyltransferase activity"/>
    <property type="evidence" value="ECO:0007669"/>
    <property type="project" value="InterPro"/>
</dbReference>
<dbReference type="Pfam" id="PF16683">
    <property type="entry name" value="TGase_elicitor"/>
    <property type="match status" value="1"/>
</dbReference>
<evidence type="ECO:0000313" key="2">
    <source>
        <dbReference type="EMBL" id="CAK7931432.1"/>
    </source>
</evidence>
<feature type="compositionally biased region" description="Polar residues" evidence="1">
    <location>
        <begin position="468"/>
        <end position="477"/>
    </location>
</feature>
<organism evidence="2 3">
    <name type="scientific">Peronospora matthiolae</name>
    <dbReference type="NCBI Taxonomy" id="2874970"/>
    <lineage>
        <taxon>Eukaryota</taxon>
        <taxon>Sar</taxon>
        <taxon>Stramenopiles</taxon>
        <taxon>Oomycota</taxon>
        <taxon>Peronosporomycetes</taxon>
        <taxon>Peronosporales</taxon>
        <taxon>Peronosporaceae</taxon>
        <taxon>Peronospora</taxon>
    </lineage>
</organism>
<accession>A0AAV1UCT2</accession>
<dbReference type="AlphaFoldDB" id="A0AAV1UCT2"/>
<evidence type="ECO:0000313" key="3">
    <source>
        <dbReference type="Proteomes" id="UP001162060"/>
    </source>
</evidence>
<dbReference type="EMBL" id="CAKLBY020000175">
    <property type="protein sequence ID" value="CAK7931432.1"/>
    <property type="molecule type" value="Genomic_DNA"/>
</dbReference>
<feature type="compositionally biased region" description="Low complexity" evidence="1">
    <location>
        <begin position="478"/>
        <end position="495"/>
    </location>
</feature>
<dbReference type="Gene3D" id="3.30.40.240">
    <property type="entry name" value="Transglutaminase elicitor, body domain"/>
    <property type="match status" value="1"/>
</dbReference>
<feature type="compositionally biased region" description="Low complexity" evidence="1">
    <location>
        <begin position="581"/>
        <end position="605"/>
    </location>
</feature>
<comment type="caution">
    <text evidence="2">The sequence shown here is derived from an EMBL/GenBank/DDBJ whole genome shotgun (WGS) entry which is preliminary data.</text>
</comment>
<feature type="region of interest" description="Disordered" evidence="1">
    <location>
        <begin position="466"/>
        <end position="615"/>
    </location>
</feature>
<proteinExistence type="predicted"/>
<gene>
    <name evidence="2" type="ORF">PM001_LOCUS16582</name>
</gene>
<evidence type="ECO:0000256" key="1">
    <source>
        <dbReference type="SAM" id="MobiDB-lite"/>
    </source>
</evidence>
<dbReference type="Proteomes" id="UP001162060">
    <property type="component" value="Unassembled WGS sequence"/>
</dbReference>
<name>A0AAV1UCT2_9STRA</name>
<protein>
    <submittedName>
        <fullName evidence="2">Uncharacterized protein</fullName>
    </submittedName>
</protein>
<feature type="compositionally biased region" description="Low complexity" evidence="1">
    <location>
        <begin position="503"/>
        <end position="525"/>
    </location>
</feature>